<feature type="compositionally biased region" description="Basic and acidic residues" evidence="1">
    <location>
        <begin position="100"/>
        <end position="117"/>
    </location>
</feature>
<dbReference type="GeneID" id="93733542"/>
<reference evidence="2 3" key="1">
    <citation type="journal article" date="2010" name="Genome Biol. Evol.">
        <title>The sequence of a 1.8-mb bacterial linear plasmid reveals a rich evolutionary reservoir of secondary metabolic pathways.</title>
        <authorList>
            <person name="Medema M.H."/>
            <person name="Trefzer A."/>
            <person name="Kovalchuk A."/>
            <person name="van den Berg M."/>
            <person name="Mueller U."/>
            <person name="Heijne W."/>
            <person name="Wu L."/>
            <person name="Alam M.T."/>
            <person name="Ronning C.M."/>
            <person name="Nierman W.C."/>
            <person name="Bovenberg R.A.L."/>
            <person name="Breitling R."/>
            <person name="Takano E."/>
        </authorList>
    </citation>
    <scope>NUCLEOTIDE SEQUENCE [LARGE SCALE GENOMIC DNA]</scope>
    <source>
        <strain evidence="3">ATCC 27064 / DSM 738 / JCM 4710 / NBRC 13307 / NCIMB 12785 / NRRL 3585 / VKM Ac-602</strain>
        <plasmid evidence="2">pSCL4</plasmid>
    </source>
</reference>
<evidence type="ECO:0000313" key="3">
    <source>
        <dbReference type="Proteomes" id="UP000002357"/>
    </source>
</evidence>
<dbReference type="AlphaFoldDB" id="D5SIX3"/>
<gene>
    <name evidence="2" type="ORF">SCLAV_p0376</name>
</gene>
<dbReference type="RefSeq" id="WP_003963057.1">
    <property type="nucleotide sequence ID" value="NZ_CM000914.1"/>
</dbReference>
<evidence type="ECO:0000313" key="2">
    <source>
        <dbReference type="EMBL" id="EFG03866.2"/>
    </source>
</evidence>
<protein>
    <submittedName>
        <fullName evidence="2">Uncharacterized protein</fullName>
    </submittedName>
</protein>
<organism evidence="2 3">
    <name type="scientific">Streptomyces clavuligerus</name>
    <dbReference type="NCBI Taxonomy" id="1901"/>
    <lineage>
        <taxon>Bacteria</taxon>
        <taxon>Bacillati</taxon>
        <taxon>Actinomycetota</taxon>
        <taxon>Actinomycetes</taxon>
        <taxon>Kitasatosporales</taxon>
        <taxon>Streptomycetaceae</taxon>
        <taxon>Streptomyces</taxon>
    </lineage>
</organism>
<dbReference type="eggNOG" id="ENOG5031X7U">
    <property type="taxonomic scope" value="Bacteria"/>
</dbReference>
<feature type="region of interest" description="Disordered" evidence="1">
    <location>
        <begin position="95"/>
        <end position="137"/>
    </location>
</feature>
<name>D5SIX3_STRCL</name>
<sequence length="154" mass="16833">MYDHLTTPTTTTTTERLTFFDPTDDQAVTRAATAVWHGTVLRRTGTRTVEHLPQVLYEVRVGRVFKGTMTGTVTVTQSASKPALEPGKRYVLPTVPWADPGRDGHAVLAETRPRETPDLAATDPTRAPREKPGTTIGEHWARLAALDTATKNTG</sequence>
<accession>D5SIX3</accession>
<geneLocation type="plasmid" evidence="2 3">
    <name>pSCL4</name>
</geneLocation>
<proteinExistence type="predicted"/>
<keyword evidence="3" id="KW-1185">Reference proteome</keyword>
<dbReference type="Proteomes" id="UP000002357">
    <property type="component" value="Plasmid pSCL4"/>
</dbReference>
<keyword evidence="2" id="KW-0614">Plasmid</keyword>
<dbReference type="EMBL" id="CM000914">
    <property type="protein sequence ID" value="EFG03866.2"/>
    <property type="molecule type" value="Genomic_DNA"/>
</dbReference>
<dbReference type="OrthoDB" id="4291337at2"/>
<evidence type="ECO:0000256" key="1">
    <source>
        <dbReference type="SAM" id="MobiDB-lite"/>
    </source>
</evidence>